<dbReference type="EMBL" id="CP011542">
    <property type="protein sequence ID" value="AKK06189.1"/>
    <property type="molecule type" value="Genomic_DNA"/>
</dbReference>
<evidence type="ECO:0008006" key="3">
    <source>
        <dbReference type="Google" id="ProtNLM"/>
    </source>
</evidence>
<dbReference type="RefSeq" id="WP_047262264.1">
    <property type="nucleotide sequence ID" value="NZ_CP011542.1"/>
</dbReference>
<dbReference type="GO" id="GO:0005829">
    <property type="term" value="C:cytosol"/>
    <property type="evidence" value="ECO:0007669"/>
    <property type="project" value="TreeGrafter"/>
</dbReference>
<protein>
    <recommendedName>
        <fullName evidence="3">Peroxide stress protein YaaA</fullName>
    </recommendedName>
</protein>
<reference evidence="1 2" key="1">
    <citation type="journal article" date="2015" name="Genome Announc.">
        <title>Complete Genome Sequence of the Type Strain Corynebacterium mustelae DSM 45274, Isolated from Various Tissues of a Male Ferret with Lethal Sepsis.</title>
        <authorList>
            <person name="Ruckert C."/>
            <person name="Eimer J."/>
            <person name="Winkler A."/>
            <person name="Tauch A."/>
        </authorList>
    </citation>
    <scope>NUCLEOTIDE SEQUENCE [LARGE SCALE GENOMIC DNA]</scope>
    <source>
        <strain evidence="1 2">DSM 45274</strain>
    </source>
</reference>
<dbReference type="NCBIfam" id="NF002546">
    <property type="entry name" value="PRK02101.2-4"/>
    <property type="match status" value="1"/>
</dbReference>
<dbReference type="PATRIC" id="fig|571915.4.peg.1983"/>
<evidence type="ECO:0000313" key="2">
    <source>
        <dbReference type="Proteomes" id="UP000035199"/>
    </source>
</evidence>
<dbReference type="AlphaFoldDB" id="A0A0G3GYH7"/>
<dbReference type="Proteomes" id="UP000035199">
    <property type="component" value="Chromosome"/>
</dbReference>
<dbReference type="PANTHER" id="PTHR30283:SF4">
    <property type="entry name" value="PEROXIDE STRESS RESISTANCE PROTEIN YAAA"/>
    <property type="match status" value="1"/>
</dbReference>
<dbReference type="KEGG" id="cmv:CMUST_09365"/>
<dbReference type="STRING" id="571915.CMUST_09365"/>
<dbReference type="InterPro" id="IPR005583">
    <property type="entry name" value="YaaA"/>
</dbReference>
<accession>A0A0G3GYH7</accession>
<evidence type="ECO:0000313" key="1">
    <source>
        <dbReference type="EMBL" id="AKK06189.1"/>
    </source>
</evidence>
<dbReference type="GO" id="GO:0033194">
    <property type="term" value="P:response to hydroperoxide"/>
    <property type="evidence" value="ECO:0007669"/>
    <property type="project" value="TreeGrafter"/>
</dbReference>
<name>A0A0G3GYH7_9CORY</name>
<organism evidence="1 2">
    <name type="scientific">Corynebacterium mustelae</name>
    <dbReference type="NCBI Taxonomy" id="571915"/>
    <lineage>
        <taxon>Bacteria</taxon>
        <taxon>Bacillati</taxon>
        <taxon>Actinomycetota</taxon>
        <taxon>Actinomycetes</taxon>
        <taxon>Mycobacteriales</taxon>
        <taxon>Corynebacteriaceae</taxon>
        <taxon>Corynebacterium</taxon>
    </lineage>
</organism>
<sequence length="250" mass="26276">MLIILPPSETKASGGTGAPLDLSTLSFPQLNGVREKIAADLVALPEAEALSTLGISIKLSALIAVNQELFSSPTMPAIFRFTGVLFDALDAASLPPSALERLAVGDALFGLIKATDQIPNYRLSGGTKLPIAGLEKSEKPPTMKKRWGSKISETIADFPGLVVDLRSGTYQQLGKAPGAITVRVESVAADGTRKVVSHFNKHYKGLVARALAVAESEPTSLSQVRAVLEQSGMVIEASPDSMELTLVVAD</sequence>
<dbReference type="Pfam" id="PF03883">
    <property type="entry name" value="H2O2_YaaD"/>
    <property type="match status" value="1"/>
</dbReference>
<proteinExistence type="predicted"/>
<keyword evidence="2" id="KW-1185">Reference proteome</keyword>
<dbReference type="OrthoDB" id="3210767at2"/>
<dbReference type="PANTHER" id="PTHR30283">
    <property type="entry name" value="PEROXIDE STRESS RESPONSE PROTEIN YAAA"/>
    <property type="match status" value="1"/>
</dbReference>
<reference evidence="2" key="2">
    <citation type="submission" date="2015-05" db="EMBL/GenBank/DDBJ databases">
        <title>Complete genome sequence of Corynebacterium mustelae DSM 45274, isolated from various tissues of a male ferret with lethal sepsis.</title>
        <authorList>
            <person name="Ruckert C."/>
            <person name="Albersmeier A."/>
            <person name="Winkler A."/>
            <person name="Tauch A."/>
        </authorList>
    </citation>
    <scope>NUCLEOTIDE SEQUENCE [LARGE SCALE GENOMIC DNA]</scope>
    <source>
        <strain evidence="2">DSM 45274</strain>
    </source>
</reference>
<gene>
    <name evidence="1" type="ORF">CMUST_09365</name>
</gene>